<evidence type="ECO:0000259" key="14">
    <source>
        <dbReference type="PROSITE" id="PS51195"/>
    </source>
</evidence>
<dbReference type="InterPro" id="IPR044742">
    <property type="entry name" value="DEAD/DEAH_RhlB"/>
</dbReference>
<accession>A0A1F5UVS0</accession>
<dbReference type="Proteomes" id="UP000179157">
    <property type="component" value="Unassembled WGS sequence"/>
</dbReference>
<dbReference type="SMART" id="SM00487">
    <property type="entry name" value="DEXDc"/>
    <property type="match status" value="1"/>
</dbReference>
<dbReference type="InterPro" id="IPR014001">
    <property type="entry name" value="Helicase_ATP-bd"/>
</dbReference>
<dbReference type="InterPro" id="IPR001650">
    <property type="entry name" value="Helicase_C-like"/>
</dbReference>
<proteinExistence type="inferred from homology"/>
<feature type="domain" description="DEAD-box RNA helicase Q" evidence="14">
    <location>
        <begin position="1"/>
        <end position="29"/>
    </location>
</feature>
<dbReference type="EC" id="3.6.4.13" evidence="1"/>
<comment type="caution">
    <text evidence="15">The sequence shown here is derived from an EMBL/GenBank/DDBJ whole genome shotgun (WGS) entry which is preliminary data.</text>
</comment>
<dbReference type="InterPro" id="IPR011545">
    <property type="entry name" value="DEAD/DEAH_box_helicase_dom"/>
</dbReference>
<dbReference type="SUPFAM" id="SSF52540">
    <property type="entry name" value="P-loop containing nucleoside triphosphate hydrolases"/>
    <property type="match status" value="2"/>
</dbReference>
<keyword evidence="2" id="KW-0963">Cytoplasm</keyword>
<organism evidence="15 16">
    <name type="scientific">Fraserbacteria sp. (strain RBG_16_55_9)</name>
    <dbReference type="NCBI Taxonomy" id="1817864"/>
    <lineage>
        <taxon>Bacteria</taxon>
        <taxon>Candidatus Fraseribacteriota</taxon>
    </lineage>
</organism>
<evidence type="ECO:0000256" key="10">
    <source>
        <dbReference type="RuleBase" id="RU000492"/>
    </source>
</evidence>
<keyword evidence="4 10" id="KW-0378">Hydrolase</keyword>
<dbReference type="STRING" id="1817864.A2Z21_00355"/>
<evidence type="ECO:0000256" key="1">
    <source>
        <dbReference type="ARBA" id="ARBA00012552"/>
    </source>
</evidence>
<dbReference type="AlphaFoldDB" id="A0A1F5UVS0"/>
<dbReference type="InterPro" id="IPR000629">
    <property type="entry name" value="RNA-helicase_DEAD-box_CS"/>
</dbReference>
<feature type="domain" description="Helicase C-terminal" evidence="13">
    <location>
        <begin position="231"/>
        <end position="372"/>
    </location>
</feature>
<dbReference type="GO" id="GO:0003724">
    <property type="term" value="F:RNA helicase activity"/>
    <property type="evidence" value="ECO:0007669"/>
    <property type="project" value="UniProtKB-EC"/>
</dbReference>
<dbReference type="CDD" id="cd18787">
    <property type="entry name" value="SF2_C_DEAD"/>
    <property type="match status" value="1"/>
</dbReference>
<dbReference type="PROSITE" id="PS51195">
    <property type="entry name" value="Q_MOTIF"/>
    <property type="match status" value="1"/>
</dbReference>
<dbReference type="InterPro" id="IPR050079">
    <property type="entry name" value="DEAD_box_RNA_helicase"/>
</dbReference>
<dbReference type="GO" id="GO:0003676">
    <property type="term" value="F:nucleic acid binding"/>
    <property type="evidence" value="ECO:0007669"/>
    <property type="project" value="InterPro"/>
</dbReference>
<dbReference type="PROSITE" id="PS51192">
    <property type="entry name" value="HELICASE_ATP_BIND_1"/>
    <property type="match status" value="1"/>
</dbReference>
<dbReference type="GO" id="GO:0005829">
    <property type="term" value="C:cytosol"/>
    <property type="evidence" value="ECO:0007669"/>
    <property type="project" value="TreeGrafter"/>
</dbReference>
<evidence type="ECO:0000259" key="13">
    <source>
        <dbReference type="PROSITE" id="PS51194"/>
    </source>
</evidence>
<dbReference type="InterPro" id="IPR014014">
    <property type="entry name" value="RNA_helicase_DEAD_Q_motif"/>
</dbReference>
<dbReference type="GO" id="GO:0016787">
    <property type="term" value="F:hydrolase activity"/>
    <property type="evidence" value="ECO:0007669"/>
    <property type="project" value="UniProtKB-KW"/>
</dbReference>
<keyword evidence="6 10" id="KW-0067">ATP-binding</keyword>
<gene>
    <name evidence="15" type="ORF">A2Z21_00355</name>
</gene>
<evidence type="ECO:0000256" key="11">
    <source>
        <dbReference type="SAM" id="MobiDB-lite"/>
    </source>
</evidence>
<evidence type="ECO:0000256" key="9">
    <source>
        <dbReference type="PROSITE-ProRule" id="PRU00552"/>
    </source>
</evidence>
<feature type="compositionally biased region" description="Basic residues" evidence="11">
    <location>
        <begin position="394"/>
        <end position="404"/>
    </location>
</feature>
<dbReference type="Pfam" id="PF00270">
    <property type="entry name" value="DEAD"/>
    <property type="match status" value="1"/>
</dbReference>
<evidence type="ECO:0000256" key="4">
    <source>
        <dbReference type="ARBA" id="ARBA00022801"/>
    </source>
</evidence>
<evidence type="ECO:0000256" key="8">
    <source>
        <dbReference type="ARBA" id="ARBA00047984"/>
    </source>
</evidence>
<dbReference type="PROSITE" id="PS51194">
    <property type="entry name" value="HELICASE_CTER"/>
    <property type="match status" value="1"/>
</dbReference>
<evidence type="ECO:0000256" key="7">
    <source>
        <dbReference type="ARBA" id="ARBA00038437"/>
    </source>
</evidence>
<dbReference type="PANTHER" id="PTHR47959:SF13">
    <property type="entry name" value="ATP-DEPENDENT RNA HELICASE RHLE"/>
    <property type="match status" value="1"/>
</dbReference>
<dbReference type="PANTHER" id="PTHR47959">
    <property type="entry name" value="ATP-DEPENDENT RNA HELICASE RHLE-RELATED"/>
    <property type="match status" value="1"/>
</dbReference>
<protein>
    <recommendedName>
        <fullName evidence="1">RNA helicase</fullName>
        <ecNumber evidence="1">3.6.4.13</ecNumber>
    </recommendedName>
</protein>
<comment type="similarity">
    <text evidence="7 10">Belongs to the DEAD box helicase family.</text>
</comment>
<feature type="region of interest" description="Disordered" evidence="11">
    <location>
        <begin position="369"/>
        <end position="404"/>
    </location>
</feature>
<keyword evidence="3 10" id="KW-0547">Nucleotide-binding</keyword>
<dbReference type="GO" id="GO:0005524">
    <property type="term" value="F:ATP binding"/>
    <property type="evidence" value="ECO:0007669"/>
    <property type="project" value="UniProtKB-KW"/>
</dbReference>
<reference evidence="15 16" key="1">
    <citation type="journal article" date="2016" name="Nat. Commun.">
        <title>Thousands of microbial genomes shed light on interconnected biogeochemical processes in an aquifer system.</title>
        <authorList>
            <person name="Anantharaman K."/>
            <person name="Brown C.T."/>
            <person name="Hug L.A."/>
            <person name="Sharon I."/>
            <person name="Castelle C.J."/>
            <person name="Probst A.J."/>
            <person name="Thomas B.C."/>
            <person name="Singh A."/>
            <person name="Wilkins M.J."/>
            <person name="Karaoz U."/>
            <person name="Brodie E.L."/>
            <person name="Williams K.H."/>
            <person name="Hubbard S.S."/>
            <person name="Banfield J.F."/>
        </authorList>
    </citation>
    <scope>NUCLEOTIDE SEQUENCE [LARGE SCALE GENOMIC DNA]</scope>
    <source>
        <strain evidence="16">RBG_16_55_9</strain>
    </source>
</reference>
<evidence type="ECO:0000313" key="15">
    <source>
        <dbReference type="EMBL" id="OGF55240.1"/>
    </source>
</evidence>
<evidence type="ECO:0000256" key="5">
    <source>
        <dbReference type="ARBA" id="ARBA00022806"/>
    </source>
</evidence>
<feature type="domain" description="Helicase ATP-binding" evidence="12">
    <location>
        <begin position="32"/>
        <end position="201"/>
    </location>
</feature>
<comment type="catalytic activity">
    <reaction evidence="8">
        <text>ATP + H2O = ADP + phosphate + H(+)</text>
        <dbReference type="Rhea" id="RHEA:13065"/>
        <dbReference type="ChEBI" id="CHEBI:15377"/>
        <dbReference type="ChEBI" id="CHEBI:15378"/>
        <dbReference type="ChEBI" id="CHEBI:30616"/>
        <dbReference type="ChEBI" id="CHEBI:43474"/>
        <dbReference type="ChEBI" id="CHEBI:456216"/>
        <dbReference type="EC" id="3.6.4.13"/>
    </reaction>
</comment>
<name>A0A1F5UVS0_FRAXR</name>
<dbReference type="InterPro" id="IPR027417">
    <property type="entry name" value="P-loop_NTPase"/>
</dbReference>
<evidence type="ECO:0000313" key="16">
    <source>
        <dbReference type="Proteomes" id="UP000179157"/>
    </source>
</evidence>
<keyword evidence="5 10" id="KW-0347">Helicase</keyword>
<dbReference type="PROSITE" id="PS00039">
    <property type="entry name" value="DEAD_ATP_HELICASE"/>
    <property type="match status" value="1"/>
</dbReference>
<dbReference type="CDD" id="cd00268">
    <property type="entry name" value="DEADc"/>
    <property type="match status" value="1"/>
</dbReference>
<dbReference type="Pfam" id="PF00271">
    <property type="entry name" value="Helicase_C"/>
    <property type="match status" value="1"/>
</dbReference>
<dbReference type="SMART" id="SM00490">
    <property type="entry name" value="HELICc"/>
    <property type="match status" value="1"/>
</dbReference>
<evidence type="ECO:0000259" key="12">
    <source>
        <dbReference type="PROSITE" id="PS51192"/>
    </source>
</evidence>
<feature type="short sequence motif" description="Q motif" evidence="9">
    <location>
        <begin position="1"/>
        <end position="29"/>
    </location>
</feature>
<evidence type="ECO:0000256" key="3">
    <source>
        <dbReference type="ARBA" id="ARBA00022741"/>
    </source>
</evidence>
<evidence type="ECO:0000256" key="2">
    <source>
        <dbReference type="ARBA" id="ARBA00022490"/>
    </source>
</evidence>
<dbReference type="EMBL" id="MFGX01000060">
    <property type="protein sequence ID" value="OGF55240.1"/>
    <property type="molecule type" value="Genomic_DNA"/>
</dbReference>
<dbReference type="Gene3D" id="3.40.50.300">
    <property type="entry name" value="P-loop containing nucleotide triphosphate hydrolases"/>
    <property type="match status" value="2"/>
</dbReference>
<dbReference type="FunFam" id="3.40.50.300:FF:000108">
    <property type="entry name" value="ATP-dependent RNA helicase RhlE"/>
    <property type="match status" value="1"/>
</dbReference>
<sequence>MPFSELGLSHLIVRGVRAAGYLEPTPIQSQAIPHILAGKDLIGTAQTGTGKTAAFVLPILDRLKDKQGLHCLIVTPTRELAAQIETNVRDYARFTQTRCAVVYGGVAMGPQIAALRSKPQILVATPGRLLDHVNRRNVDLSYIEILVLDEADRMLDMGFLPDIRRILHLLPKKRQNLFFAATMPREIESLTRQTLVNPVVVTIGQRTKPAEGVSQFLYPVPRHLKMAMLLKLLKITSYTSVLIFTRTKHGADRVARDLNRNGHQVTCLHGNRSQNQRSHSLHGFRTGRYRVMVATDLASRGLDVEGISHIINYDVPETPEAYIHRIGRTARAQAVGDAFTLVALEEEDSIHLIERHLQQVLPRVGVPDFEYSAPAPPKTSTFRPEHARRYGNGNKRRGRPVRSR</sequence>
<evidence type="ECO:0000256" key="6">
    <source>
        <dbReference type="ARBA" id="ARBA00022840"/>
    </source>
</evidence>